<protein>
    <submittedName>
        <fullName evidence="2">Uncharacterized protein</fullName>
    </submittedName>
</protein>
<evidence type="ECO:0000313" key="3">
    <source>
        <dbReference type="Proteomes" id="UP000181899"/>
    </source>
</evidence>
<evidence type="ECO:0000256" key="1">
    <source>
        <dbReference type="SAM" id="Phobius"/>
    </source>
</evidence>
<proteinExistence type="predicted"/>
<keyword evidence="1" id="KW-1133">Transmembrane helix</keyword>
<keyword evidence="1" id="KW-0472">Membrane</keyword>
<sequence>MFNVNLHSNIIYELSLYSLLIISYFDGSEILLFILLISMIVSMIISGFPNSYLRMGYNISSSRIALDGIFKMLQLILVVEIAHIWGPDKFWILLLILLSISIANLVNRLEVHKQIILENITIESINQIAKTRQHVGDVMLIKNAWQLLILFFLLGLMNPNNLNNIALLLIMFLGEMITLRNLYNRLILSSTNNDVKKRISNRIIKVLNIIWFFSIRNSY</sequence>
<reference evidence="2 3" key="1">
    <citation type="submission" date="2016-10" db="EMBL/GenBank/DDBJ databases">
        <authorList>
            <person name="de Groot N.N."/>
        </authorList>
    </citation>
    <scope>NUCLEOTIDE SEQUENCE [LARGE SCALE GENOMIC DNA]</scope>
    <source>
        <strain evidence="2 3">ML2</strain>
    </source>
</reference>
<feature type="transmembrane region" description="Helical" evidence="1">
    <location>
        <begin position="64"/>
        <end position="84"/>
    </location>
</feature>
<dbReference type="Proteomes" id="UP000181899">
    <property type="component" value="Unassembled WGS sequence"/>
</dbReference>
<dbReference type="EMBL" id="FOVK01000015">
    <property type="protein sequence ID" value="SFO08670.1"/>
    <property type="molecule type" value="Genomic_DNA"/>
</dbReference>
<feature type="transmembrane region" description="Helical" evidence="1">
    <location>
        <begin position="30"/>
        <end position="52"/>
    </location>
</feature>
<organism evidence="2 3">
    <name type="scientific">Proteiniclasticum ruminis</name>
    <dbReference type="NCBI Taxonomy" id="398199"/>
    <lineage>
        <taxon>Bacteria</taxon>
        <taxon>Bacillati</taxon>
        <taxon>Bacillota</taxon>
        <taxon>Clostridia</taxon>
        <taxon>Eubacteriales</taxon>
        <taxon>Clostridiaceae</taxon>
        <taxon>Proteiniclasticum</taxon>
    </lineage>
</organism>
<feature type="transmembrane region" description="Helical" evidence="1">
    <location>
        <begin position="140"/>
        <end position="159"/>
    </location>
</feature>
<name>A0A1I5EBB9_9CLOT</name>
<keyword evidence="1" id="KW-0812">Transmembrane</keyword>
<keyword evidence="3" id="KW-1185">Reference proteome</keyword>
<accession>A0A1I5EBB9</accession>
<feature type="transmembrane region" description="Helical" evidence="1">
    <location>
        <begin position="90"/>
        <end position="107"/>
    </location>
</feature>
<evidence type="ECO:0000313" key="2">
    <source>
        <dbReference type="EMBL" id="SFO08670.1"/>
    </source>
</evidence>
<gene>
    <name evidence="2" type="ORF">SAMN04488695_11510</name>
</gene>
<dbReference type="AlphaFoldDB" id="A0A1I5EBB9"/>